<dbReference type="Proteomes" id="UP000019812">
    <property type="component" value="Unassembled WGS sequence"/>
</dbReference>
<sequence>MVENITQETDRSRTMLDAEVVVGRLNRKLIGWANYFCLGPVSPAYRAIDSHVTQRLRRWLCKRDVLPRAGCGRSACPVR</sequence>
<reference evidence="2 3" key="1">
    <citation type="submission" date="2014-07" db="EMBL/GenBank/DDBJ databases">
        <title>Expanding our view of genomic diversity in Candidatus Accumulibacter clades.</title>
        <authorList>
            <person name="Skennerton C.T."/>
            <person name="Barr J.J."/>
            <person name="Slater F.R."/>
            <person name="Bond P.L."/>
            <person name="Tyson G.W."/>
        </authorList>
    </citation>
    <scope>NUCLEOTIDE SEQUENCE [LARGE SCALE GENOMIC DNA]</scope>
    <source>
        <strain evidence="3">SK-01</strain>
    </source>
</reference>
<protein>
    <submittedName>
        <fullName evidence="2">Group II intron, maturase-specific domain protein</fullName>
    </submittedName>
</protein>
<organism evidence="2 3">
    <name type="scientific">Candidatus Accumulibacter vicinus</name>
    <dbReference type="NCBI Taxonomy" id="2954382"/>
    <lineage>
        <taxon>Bacteria</taxon>
        <taxon>Pseudomonadati</taxon>
        <taxon>Pseudomonadota</taxon>
        <taxon>Betaproteobacteria</taxon>
        <taxon>Candidatus Accumulibacter</taxon>
    </lineage>
</organism>
<name>A0A084XYZ9_9PROT</name>
<proteinExistence type="predicted"/>
<evidence type="ECO:0000313" key="2">
    <source>
        <dbReference type="EMBL" id="KFB67693.1"/>
    </source>
</evidence>
<dbReference type="EMBL" id="JDSS02000026">
    <property type="protein sequence ID" value="KFB67693.1"/>
    <property type="molecule type" value="Genomic_DNA"/>
</dbReference>
<feature type="domain" description="Group II intron maturase-specific" evidence="1">
    <location>
        <begin position="2"/>
        <end position="63"/>
    </location>
</feature>
<accession>A0A084XYZ9</accession>
<dbReference type="AlphaFoldDB" id="A0A084XYZ9"/>
<dbReference type="STRING" id="1457154.CAPSK01_002808"/>
<dbReference type="Pfam" id="PF08388">
    <property type="entry name" value="GIIM"/>
    <property type="match status" value="1"/>
</dbReference>
<dbReference type="InterPro" id="IPR013597">
    <property type="entry name" value="Mat_intron_G2"/>
</dbReference>
<evidence type="ECO:0000313" key="3">
    <source>
        <dbReference type="Proteomes" id="UP000019812"/>
    </source>
</evidence>
<comment type="caution">
    <text evidence="2">The sequence shown here is derived from an EMBL/GenBank/DDBJ whole genome shotgun (WGS) entry which is preliminary data.</text>
</comment>
<evidence type="ECO:0000259" key="1">
    <source>
        <dbReference type="Pfam" id="PF08388"/>
    </source>
</evidence>
<gene>
    <name evidence="2" type="ORF">CAPSK01_002808</name>
</gene>